<dbReference type="InterPro" id="IPR002645">
    <property type="entry name" value="STAS_dom"/>
</dbReference>
<organism evidence="4 5">
    <name type="scientific">Leptospira ilyithenensis</name>
    <dbReference type="NCBI Taxonomy" id="2484901"/>
    <lineage>
        <taxon>Bacteria</taxon>
        <taxon>Pseudomonadati</taxon>
        <taxon>Spirochaetota</taxon>
        <taxon>Spirochaetia</taxon>
        <taxon>Leptospirales</taxon>
        <taxon>Leptospiraceae</taxon>
        <taxon>Leptospira</taxon>
    </lineage>
</organism>
<dbReference type="EMBL" id="RQHV01000042">
    <property type="protein sequence ID" value="TGN11023.1"/>
    <property type="molecule type" value="Genomic_DNA"/>
</dbReference>
<dbReference type="PROSITE" id="PS50801">
    <property type="entry name" value="STAS"/>
    <property type="match status" value="1"/>
</dbReference>
<protein>
    <recommendedName>
        <fullName evidence="2">Anti-sigma factor antagonist</fullName>
    </recommendedName>
</protein>
<dbReference type="Proteomes" id="UP000298264">
    <property type="component" value="Unassembled WGS sequence"/>
</dbReference>
<comment type="caution">
    <text evidence="4">The sequence shown here is derived from an EMBL/GenBank/DDBJ whole genome shotgun (WGS) entry which is preliminary data.</text>
</comment>
<dbReference type="InterPro" id="IPR036513">
    <property type="entry name" value="STAS_dom_sf"/>
</dbReference>
<accession>A0A4R9LR91</accession>
<dbReference type="AlphaFoldDB" id="A0A4R9LR91"/>
<dbReference type="InterPro" id="IPR003658">
    <property type="entry name" value="Anti-sigma_ant"/>
</dbReference>
<evidence type="ECO:0000313" key="4">
    <source>
        <dbReference type="EMBL" id="TGN11023.1"/>
    </source>
</evidence>
<name>A0A4R9LR91_9LEPT</name>
<dbReference type="NCBIfam" id="TIGR00377">
    <property type="entry name" value="ant_ant_sig"/>
    <property type="match status" value="1"/>
</dbReference>
<keyword evidence="5" id="KW-1185">Reference proteome</keyword>
<dbReference type="PANTHER" id="PTHR33495">
    <property type="entry name" value="ANTI-SIGMA FACTOR ANTAGONIST TM_1081-RELATED-RELATED"/>
    <property type="match status" value="1"/>
</dbReference>
<reference evidence="4" key="1">
    <citation type="journal article" date="2019" name="PLoS Negl. Trop. Dis.">
        <title>Revisiting the worldwide diversity of Leptospira species in the environment.</title>
        <authorList>
            <person name="Vincent A.T."/>
            <person name="Schiettekatte O."/>
            <person name="Bourhy P."/>
            <person name="Veyrier F.J."/>
            <person name="Picardeau M."/>
        </authorList>
    </citation>
    <scope>NUCLEOTIDE SEQUENCE [LARGE SCALE GENOMIC DNA]</scope>
    <source>
        <strain evidence="4">201400974</strain>
    </source>
</reference>
<feature type="domain" description="STAS" evidence="3">
    <location>
        <begin position="23"/>
        <end position="122"/>
    </location>
</feature>
<evidence type="ECO:0000256" key="2">
    <source>
        <dbReference type="RuleBase" id="RU003749"/>
    </source>
</evidence>
<dbReference type="SUPFAM" id="SSF52091">
    <property type="entry name" value="SpoIIaa-like"/>
    <property type="match status" value="1"/>
</dbReference>
<dbReference type="GO" id="GO:0043856">
    <property type="term" value="F:anti-sigma factor antagonist activity"/>
    <property type="evidence" value="ECO:0007669"/>
    <property type="project" value="InterPro"/>
</dbReference>
<dbReference type="PANTHER" id="PTHR33495:SF6">
    <property type="entry name" value="ANTI-SIGMA FACTOR ANTAGONIST"/>
    <property type="match status" value="1"/>
</dbReference>
<comment type="similarity">
    <text evidence="1 2">Belongs to the anti-sigma-factor antagonist family.</text>
</comment>
<evidence type="ECO:0000313" key="5">
    <source>
        <dbReference type="Proteomes" id="UP000298264"/>
    </source>
</evidence>
<dbReference type="CDD" id="cd07043">
    <property type="entry name" value="STAS_anti-anti-sigma_factors"/>
    <property type="match status" value="1"/>
</dbReference>
<dbReference type="RefSeq" id="WP_135763781.1">
    <property type="nucleotide sequence ID" value="NZ_RQHV01000042.1"/>
</dbReference>
<sequence length="124" mass="13963">METLEFSSLTLSIETFEIKEDKVLLVSFNGQITNTNAYEINQSISQIFKGNIFNLILDLTNLQYINSIGVATLLGMIKTVEQNGGVMLLGGLNHFLENVIKLMDLPKHVKIHQSKEEAIKNWPN</sequence>
<proteinExistence type="inferred from homology"/>
<evidence type="ECO:0000259" key="3">
    <source>
        <dbReference type="PROSITE" id="PS50801"/>
    </source>
</evidence>
<dbReference type="OrthoDB" id="337620at2"/>
<gene>
    <name evidence="4" type="ORF">EHS11_07605</name>
</gene>
<evidence type="ECO:0000256" key="1">
    <source>
        <dbReference type="ARBA" id="ARBA00009013"/>
    </source>
</evidence>
<dbReference type="Pfam" id="PF01740">
    <property type="entry name" value="STAS"/>
    <property type="match status" value="1"/>
</dbReference>
<dbReference type="Gene3D" id="3.30.750.24">
    <property type="entry name" value="STAS domain"/>
    <property type="match status" value="1"/>
</dbReference>